<dbReference type="Pfam" id="PF01936">
    <property type="entry name" value="NYN"/>
    <property type="match status" value="1"/>
</dbReference>
<evidence type="ECO:0000259" key="1">
    <source>
        <dbReference type="Pfam" id="PF01936"/>
    </source>
</evidence>
<dbReference type="AlphaFoldDB" id="X1L9Z7"/>
<sequence>DMLAHSFRNNYDVSVLVAGDSDFAGALQAVKDNGKHVEVALFGRIGTSYQLRRVADKVIIINARLLNGCWKS</sequence>
<reference evidence="2" key="1">
    <citation type="journal article" date="2014" name="Front. Microbiol.">
        <title>High frequency of phylogenetically diverse reductive dehalogenase-homologous genes in deep subseafloor sedimentary metagenomes.</title>
        <authorList>
            <person name="Kawai M."/>
            <person name="Futagami T."/>
            <person name="Toyoda A."/>
            <person name="Takaki Y."/>
            <person name="Nishi S."/>
            <person name="Hori S."/>
            <person name="Arai W."/>
            <person name="Tsubouchi T."/>
            <person name="Morono Y."/>
            <person name="Uchiyama I."/>
            <person name="Ito T."/>
            <person name="Fujiyama A."/>
            <person name="Inagaki F."/>
            <person name="Takami H."/>
        </authorList>
    </citation>
    <scope>NUCLEOTIDE SEQUENCE</scope>
    <source>
        <strain evidence="2">Expedition CK06-06</strain>
    </source>
</reference>
<gene>
    <name evidence="2" type="ORF">S06H3_22777</name>
</gene>
<feature type="domain" description="NYN" evidence="1">
    <location>
        <begin position="1"/>
        <end position="61"/>
    </location>
</feature>
<dbReference type="EMBL" id="BARV01012241">
    <property type="protein sequence ID" value="GAI02681.1"/>
    <property type="molecule type" value="Genomic_DNA"/>
</dbReference>
<organism evidence="2">
    <name type="scientific">marine sediment metagenome</name>
    <dbReference type="NCBI Taxonomy" id="412755"/>
    <lineage>
        <taxon>unclassified sequences</taxon>
        <taxon>metagenomes</taxon>
        <taxon>ecological metagenomes</taxon>
    </lineage>
</organism>
<comment type="caution">
    <text evidence="2">The sequence shown here is derived from an EMBL/GenBank/DDBJ whole genome shotgun (WGS) entry which is preliminary data.</text>
</comment>
<protein>
    <recommendedName>
        <fullName evidence="1">NYN domain-containing protein</fullName>
    </recommendedName>
</protein>
<dbReference type="Gene3D" id="3.40.50.1010">
    <property type="entry name" value="5'-nuclease"/>
    <property type="match status" value="1"/>
</dbReference>
<feature type="non-terminal residue" evidence="2">
    <location>
        <position position="1"/>
    </location>
</feature>
<evidence type="ECO:0000313" key="2">
    <source>
        <dbReference type="EMBL" id="GAI02681.1"/>
    </source>
</evidence>
<accession>X1L9Z7</accession>
<dbReference type="InterPro" id="IPR021139">
    <property type="entry name" value="NYN"/>
</dbReference>
<proteinExistence type="predicted"/>
<dbReference type="GO" id="GO:0004540">
    <property type="term" value="F:RNA nuclease activity"/>
    <property type="evidence" value="ECO:0007669"/>
    <property type="project" value="InterPro"/>
</dbReference>
<name>X1L9Z7_9ZZZZ</name>